<protein>
    <submittedName>
        <fullName evidence="5">Myo-inositol 2-dehydrogenase/D-chiro-inositol 1-dehydrogenase</fullName>
        <ecNumber evidence="5">1.1.1.18</ecNumber>
        <ecNumber evidence="5">1.1.1.369</ecNumber>
    </submittedName>
</protein>
<dbReference type="EC" id="1.1.1.18" evidence="5"/>
<evidence type="ECO:0000259" key="3">
    <source>
        <dbReference type="Pfam" id="PF01408"/>
    </source>
</evidence>
<dbReference type="Pfam" id="PF01408">
    <property type="entry name" value="GFO_IDH_MocA"/>
    <property type="match status" value="1"/>
</dbReference>
<dbReference type="GO" id="GO:0000166">
    <property type="term" value="F:nucleotide binding"/>
    <property type="evidence" value="ECO:0007669"/>
    <property type="project" value="InterPro"/>
</dbReference>
<dbReference type="SUPFAM" id="SSF55347">
    <property type="entry name" value="Glyceraldehyde-3-phosphate dehydrogenase-like, C-terminal domain"/>
    <property type="match status" value="1"/>
</dbReference>
<dbReference type="RefSeq" id="WP_192754193.1">
    <property type="nucleotide sequence ID" value="NZ_BAABJL010000225.1"/>
</dbReference>
<reference evidence="5" key="1">
    <citation type="submission" date="2020-10" db="EMBL/GenBank/DDBJ databases">
        <title>Sequencing the genomes of 1000 actinobacteria strains.</title>
        <authorList>
            <person name="Klenk H.-P."/>
        </authorList>
    </citation>
    <scope>NUCLEOTIDE SEQUENCE</scope>
    <source>
        <strain evidence="5">DSM 45354</strain>
    </source>
</reference>
<feature type="domain" description="Gfo/Idh/MocA-like oxidoreductase N-terminal" evidence="3">
    <location>
        <begin position="1"/>
        <end position="118"/>
    </location>
</feature>
<dbReference type="AlphaFoldDB" id="A0A927RDD1"/>
<evidence type="ECO:0000259" key="4">
    <source>
        <dbReference type="Pfam" id="PF22725"/>
    </source>
</evidence>
<dbReference type="InterPro" id="IPR055170">
    <property type="entry name" value="GFO_IDH_MocA-like_dom"/>
</dbReference>
<dbReference type="Gene3D" id="3.30.360.10">
    <property type="entry name" value="Dihydrodipicolinate Reductase, domain 2"/>
    <property type="match status" value="1"/>
</dbReference>
<evidence type="ECO:0000256" key="1">
    <source>
        <dbReference type="ARBA" id="ARBA00010928"/>
    </source>
</evidence>
<dbReference type="InterPro" id="IPR036291">
    <property type="entry name" value="NAD(P)-bd_dom_sf"/>
</dbReference>
<sequence length="333" mass="35061">MRIGLIGVGRIGAMHAANLRDLPGIDDLYIADADVELARASADKLGVSSAGSVQELLASKPDGVVIAAPTNTHADLVAAVAQAGVAVFCEKPLAIDVPGTRAAVTRVAATGTPLQMGFQRRFDPGYRTARERLRSGELGWLHSILACTLDSEPPPASYIPGSGGIFRDCSVHDFDAIRWLTGAEVVEVRAVGANRGASFFTEAGDVDTGQALLTLGDGTLVTTVATRYNGGGHDVRTELHGSRGTAVIGLSDRTPMTSTERDVTWPSDSPYVGFADRFKEAYVAELRAFLEVAAGRAPSPCGGEDALEALYVAEACELSRRDGRPVRIEEVRG</sequence>
<evidence type="ECO:0000256" key="2">
    <source>
        <dbReference type="ARBA" id="ARBA00023002"/>
    </source>
</evidence>
<gene>
    <name evidence="5" type="ORF">HEB94_007742</name>
</gene>
<comment type="caution">
    <text evidence="5">The sequence shown here is derived from an EMBL/GenBank/DDBJ whole genome shotgun (WGS) entry which is preliminary data.</text>
</comment>
<dbReference type="Gene3D" id="3.40.50.720">
    <property type="entry name" value="NAD(P)-binding Rossmann-like Domain"/>
    <property type="match status" value="1"/>
</dbReference>
<evidence type="ECO:0000313" key="6">
    <source>
        <dbReference type="Proteomes" id="UP000638648"/>
    </source>
</evidence>
<accession>A0A927RDD1</accession>
<dbReference type="InterPro" id="IPR000683">
    <property type="entry name" value="Gfo/Idh/MocA-like_OxRdtase_N"/>
</dbReference>
<evidence type="ECO:0000313" key="5">
    <source>
        <dbReference type="EMBL" id="MBE1610894.1"/>
    </source>
</evidence>
<proteinExistence type="inferred from homology"/>
<dbReference type="EMBL" id="JADBEM010000001">
    <property type="protein sequence ID" value="MBE1610894.1"/>
    <property type="molecule type" value="Genomic_DNA"/>
</dbReference>
<dbReference type="Proteomes" id="UP000638648">
    <property type="component" value="Unassembled WGS sequence"/>
</dbReference>
<comment type="similarity">
    <text evidence="1">Belongs to the Gfo/Idh/MocA family.</text>
</comment>
<dbReference type="PANTHER" id="PTHR42840:SF3">
    <property type="entry name" value="BINDING ROSSMANN FOLD OXIDOREDUCTASE, PUTATIVE (AFU_ORTHOLOGUE AFUA_2G10240)-RELATED"/>
    <property type="match status" value="1"/>
</dbReference>
<dbReference type="Pfam" id="PF22725">
    <property type="entry name" value="GFO_IDH_MocA_C3"/>
    <property type="match status" value="1"/>
</dbReference>
<dbReference type="EC" id="1.1.1.369" evidence="5"/>
<keyword evidence="2 5" id="KW-0560">Oxidoreductase</keyword>
<dbReference type="GO" id="GO:0050112">
    <property type="term" value="F:inositol 2-dehydrogenase (NAD+) activity"/>
    <property type="evidence" value="ECO:0007669"/>
    <property type="project" value="UniProtKB-EC"/>
</dbReference>
<feature type="domain" description="GFO/IDH/MocA-like oxidoreductase" evidence="4">
    <location>
        <begin position="126"/>
        <end position="246"/>
    </location>
</feature>
<keyword evidence="6" id="KW-1185">Reference proteome</keyword>
<dbReference type="PANTHER" id="PTHR42840">
    <property type="entry name" value="NAD(P)-BINDING ROSSMANN-FOLD SUPERFAMILY PROTEIN-RELATED"/>
    <property type="match status" value="1"/>
</dbReference>
<organism evidence="5 6">
    <name type="scientific">Actinopolymorpha pittospori</name>
    <dbReference type="NCBI Taxonomy" id="648752"/>
    <lineage>
        <taxon>Bacteria</taxon>
        <taxon>Bacillati</taxon>
        <taxon>Actinomycetota</taxon>
        <taxon>Actinomycetes</taxon>
        <taxon>Propionibacteriales</taxon>
        <taxon>Actinopolymorphaceae</taxon>
        <taxon>Actinopolymorpha</taxon>
    </lineage>
</organism>
<name>A0A927RDD1_9ACTN</name>
<dbReference type="SUPFAM" id="SSF51735">
    <property type="entry name" value="NAD(P)-binding Rossmann-fold domains"/>
    <property type="match status" value="1"/>
</dbReference>